<accession>C5FYF7</accession>
<dbReference type="Proteomes" id="UP000002035">
    <property type="component" value="Unassembled WGS sequence"/>
</dbReference>
<name>C5FYF7_ARTOC</name>
<gene>
    <name evidence="1" type="ORF">MCYG_07374</name>
</gene>
<sequence length="135" mass="15023">MLSWLVKVPEDHESLEMVFLEAGYYPSVMASKWSTREQADLDVETEGMKPSAKILLSPTIEIPVRLGLRFHHPDALDSNVGKGNKARIANIRTGYVGFERSEAPMPGLILVKPYGFMSVSPLEAIWIGPRVDPET</sequence>
<dbReference type="AlphaFoldDB" id="C5FYF7"/>
<proteinExistence type="predicted"/>
<keyword evidence="2" id="KW-1185">Reference proteome</keyword>
<dbReference type="VEuPathDB" id="FungiDB:MCYG_07374"/>
<dbReference type="HOGENOM" id="CLU_1885298_0_0_1"/>
<evidence type="ECO:0000313" key="2">
    <source>
        <dbReference type="Proteomes" id="UP000002035"/>
    </source>
</evidence>
<reference evidence="2" key="1">
    <citation type="journal article" date="2012" name="MBio">
        <title>Comparative genome analysis of Trichophyton rubrum and related dermatophytes reveals candidate genes involved in infection.</title>
        <authorList>
            <person name="Martinez D.A."/>
            <person name="Oliver B.G."/>
            <person name="Graeser Y."/>
            <person name="Goldberg J.M."/>
            <person name="Li W."/>
            <person name="Martinez-Rossi N.M."/>
            <person name="Monod M."/>
            <person name="Shelest E."/>
            <person name="Barton R.C."/>
            <person name="Birch E."/>
            <person name="Brakhage A.A."/>
            <person name="Chen Z."/>
            <person name="Gurr S.J."/>
            <person name="Heiman D."/>
            <person name="Heitman J."/>
            <person name="Kosti I."/>
            <person name="Rossi A."/>
            <person name="Saif S."/>
            <person name="Samalova M."/>
            <person name="Saunders C.W."/>
            <person name="Shea T."/>
            <person name="Summerbell R.C."/>
            <person name="Xu J."/>
            <person name="Young S."/>
            <person name="Zeng Q."/>
            <person name="Birren B.W."/>
            <person name="Cuomo C.A."/>
            <person name="White T.C."/>
        </authorList>
    </citation>
    <scope>NUCLEOTIDE SEQUENCE [LARGE SCALE GENOMIC DNA]</scope>
    <source>
        <strain evidence="2">ATCC MYA-4605 / CBS 113480</strain>
    </source>
</reference>
<dbReference type="EMBL" id="DS995707">
    <property type="protein sequence ID" value="EEQ34555.1"/>
    <property type="molecule type" value="Genomic_DNA"/>
</dbReference>
<dbReference type="RefSeq" id="XP_002843591.1">
    <property type="nucleotide sequence ID" value="XM_002843545.1"/>
</dbReference>
<organism evidence="1 2">
    <name type="scientific">Arthroderma otae (strain ATCC MYA-4605 / CBS 113480)</name>
    <name type="common">Microsporum canis</name>
    <dbReference type="NCBI Taxonomy" id="554155"/>
    <lineage>
        <taxon>Eukaryota</taxon>
        <taxon>Fungi</taxon>
        <taxon>Dikarya</taxon>
        <taxon>Ascomycota</taxon>
        <taxon>Pezizomycotina</taxon>
        <taxon>Eurotiomycetes</taxon>
        <taxon>Eurotiomycetidae</taxon>
        <taxon>Onygenales</taxon>
        <taxon>Arthrodermataceae</taxon>
        <taxon>Microsporum</taxon>
    </lineage>
</organism>
<protein>
    <submittedName>
        <fullName evidence="1">Uncharacterized protein</fullName>
    </submittedName>
</protein>
<evidence type="ECO:0000313" key="1">
    <source>
        <dbReference type="EMBL" id="EEQ34555.1"/>
    </source>
</evidence>
<dbReference type="GeneID" id="9225780"/>